<dbReference type="Pfam" id="PF02620">
    <property type="entry name" value="YceD"/>
    <property type="match status" value="1"/>
</dbReference>
<reference evidence="1" key="1">
    <citation type="submission" date="2018-06" db="EMBL/GenBank/DDBJ databases">
        <authorList>
            <person name="Zhirakovskaya E."/>
        </authorList>
    </citation>
    <scope>NUCLEOTIDE SEQUENCE</scope>
</reference>
<dbReference type="AlphaFoldDB" id="A0A3B0UIB2"/>
<evidence type="ECO:0000313" key="1">
    <source>
        <dbReference type="EMBL" id="VAW28113.1"/>
    </source>
</evidence>
<dbReference type="InterPro" id="IPR003772">
    <property type="entry name" value="YceD"/>
</dbReference>
<protein>
    <submittedName>
        <fullName evidence="1">COG1399 protein in cluster with ribosomal protein L32p, Bacteroidetes/Chlorobi subfamily</fullName>
    </submittedName>
</protein>
<accession>A0A3B0UIB2</accession>
<name>A0A3B0UIB2_9ZZZZ</name>
<keyword evidence="1" id="KW-0687">Ribonucleoprotein</keyword>
<gene>
    <name evidence="1" type="ORF">MNBD_BACTEROID07-2119</name>
</gene>
<dbReference type="GO" id="GO:0005840">
    <property type="term" value="C:ribosome"/>
    <property type="evidence" value="ECO:0007669"/>
    <property type="project" value="UniProtKB-KW"/>
</dbReference>
<sequence length="173" mass="20311">MKKSNKAFLIPVKGLEPGEHHYDFVVEDTFFEQYAFQDIHHGKVTLSLDIEKESRLMLLLFHFDGNLQLVCDRCLDTYAQPLQGDFRLVVKYGEKKEDISDELATIPYEDSYFDIAQYVYEFILLLLPMKRIHPEDENGNSACNVEMLRKLEDFDENKTDPRWDALKGLKIKK</sequence>
<keyword evidence="1" id="KW-0689">Ribosomal protein</keyword>
<organism evidence="1">
    <name type="scientific">hydrothermal vent metagenome</name>
    <dbReference type="NCBI Taxonomy" id="652676"/>
    <lineage>
        <taxon>unclassified sequences</taxon>
        <taxon>metagenomes</taxon>
        <taxon>ecological metagenomes</taxon>
    </lineage>
</organism>
<dbReference type="EMBL" id="UOET01000194">
    <property type="protein sequence ID" value="VAW28113.1"/>
    <property type="molecule type" value="Genomic_DNA"/>
</dbReference>
<proteinExistence type="predicted"/>